<dbReference type="CDD" id="cd00093">
    <property type="entry name" value="HTH_XRE"/>
    <property type="match status" value="1"/>
</dbReference>
<protein>
    <recommendedName>
        <fullName evidence="2">HTH cro/C1-type domain-containing protein</fullName>
    </recommendedName>
</protein>
<dbReference type="GO" id="GO:0003677">
    <property type="term" value="F:DNA binding"/>
    <property type="evidence" value="ECO:0007669"/>
    <property type="project" value="InterPro"/>
</dbReference>
<dbReference type="InterPro" id="IPR001387">
    <property type="entry name" value="Cro/C1-type_HTH"/>
</dbReference>
<feature type="domain" description="HTH cro/C1-type" evidence="2">
    <location>
        <begin position="11"/>
        <end position="72"/>
    </location>
</feature>
<keyword evidence="4" id="KW-1185">Reference proteome</keyword>
<dbReference type="RefSeq" id="WP_203909740.1">
    <property type="nucleotide sequence ID" value="NZ_BONY01000022.1"/>
</dbReference>
<dbReference type="SUPFAM" id="SSF47413">
    <property type="entry name" value="lambda repressor-like DNA-binding domains"/>
    <property type="match status" value="1"/>
</dbReference>
<accession>A0A8J3VHD1</accession>
<proteinExistence type="predicted"/>
<dbReference type="AlphaFoldDB" id="A0A8J3VHD1"/>
<feature type="region of interest" description="Disordered" evidence="1">
    <location>
        <begin position="78"/>
        <end position="98"/>
    </location>
</feature>
<evidence type="ECO:0000313" key="3">
    <source>
        <dbReference type="EMBL" id="GIH05921.1"/>
    </source>
</evidence>
<dbReference type="Proteomes" id="UP000612899">
    <property type="component" value="Unassembled WGS sequence"/>
</dbReference>
<dbReference type="EMBL" id="BONY01000022">
    <property type="protein sequence ID" value="GIH05921.1"/>
    <property type="molecule type" value="Genomic_DNA"/>
</dbReference>
<dbReference type="InterPro" id="IPR010982">
    <property type="entry name" value="Lambda_DNA-bd_dom_sf"/>
</dbReference>
<dbReference type="Gene3D" id="1.10.260.40">
    <property type="entry name" value="lambda repressor-like DNA-binding domains"/>
    <property type="match status" value="1"/>
</dbReference>
<dbReference type="SMART" id="SM00530">
    <property type="entry name" value="HTH_XRE"/>
    <property type="match status" value="1"/>
</dbReference>
<sequence>MPADLSLGPLIALRRRELGKSQERLAEQICAASGRMTVTKNEISRYEREERVPSADSLRHLAIALDLPLDKLERAAARARAQRRKQEPAPSAVTVDDNGLYGEEVETERRQVMRSLAAASLVVAGWPVGARAGVDLPRRITPEHVAELREATNLYRGWVSRHGGGGIRQHVSTLLEQASMMHSAATDDAVRRELLDSIADLAGLGAYISRDLEEHTDAREMYQLALQAAKAAGDRHLGAHLIVRMAGHNIELKQPEDTLGLLDAAQHAAKSVLGHGERANQLCIKAWANAQRGDAEAVKRAVGEAEQEFVRAEGSVSREWGRQHVTEAELYSLTGAAYVDLARKSAKHAPLAIERLKKAISLRGPANARNRTLDMVSLAEALFALGEFEECRKVAAQAGSQIDQLASNRLTRRLAELNERINAGPGLRPAFPSQAAKPNLA</sequence>
<evidence type="ECO:0000313" key="4">
    <source>
        <dbReference type="Proteomes" id="UP000612899"/>
    </source>
</evidence>
<gene>
    <name evidence="3" type="ORF">Rhe02_39880</name>
</gene>
<name>A0A8J3VHD1_9ACTN</name>
<evidence type="ECO:0000259" key="2">
    <source>
        <dbReference type="PROSITE" id="PS50943"/>
    </source>
</evidence>
<organism evidence="3 4">
    <name type="scientific">Rhizocola hellebori</name>
    <dbReference type="NCBI Taxonomy" id="1392758"/>
    <lineage>
        <taxon>Bacteria</taxon>
        <taxon>Bacillati</taxon>
        <taxon>Actinomycetota</taxon>
        <taxon>Actinomycetes</taxon>
        <taxon>Micromonosporales</taxon>
        <taxon>Micromonosporaceae</taxon>
        <taxon>Rhizocola</taxon>
    </lineage>
</organism>
<dbReference type="InterPro" id="IPR011990">
    <property type="entry name" value="TPR-like_helical_dom_sf"/>
</dbReference>
<reference evidence="3" key="1">
    <citation type="submission" date="2021-01" db="EMBL/GenBank/DDBJ databases">
        <title>Whole genome shotgun sequence of Rhizocola hellebori NBRC 109834.</title>
        <authorList>
            <person name="Komaki H."/>
            <person name="Tamura T."/>
        </authorList>
    </citation>
    <scope>NUCLEOTIDE SEQUENCE</scope>
    <source>
        <strain evidence="3">NBRC 109834</strain>
    </source>
</reference>
<evidence type="ECO:0000256" key="1">
    <source>
        <dbReference type="SAM" id="MobiDB-lite"/>
    </source>
</evidence>
<comment type="caution">
    <text evidence="3">The sequence shown here is derived from an EMBL/GenBank/DDBJ whole genome shotgun (WGS) entry which is preliminary data.</text>
</comment>
<dbReference type="Pfam" id="PF01381">
    <property type="entry name" value="HTH_3"/>
    <property type="match status" value="1"/>
</dbReference>
<dbReference type="PROSITE" id="PS50943">
    <property type="entry name" value="HTH_CROC1"/>
    <property type="match status" value="1"/>
</dbReference>
<dbReference type="Gene3D" id="1.25.40.10">
    <property type="entry name" value="Tetratricopeptide repeat domain"/>
    <property type="match status" value="1"/>
</dbReference>